<keyword evidence="2" id="KW-1185">Reference proteome</keyword>
<dbReference type="Proteomes" id="UP000694843">
    <property type="component" value="Unplaced"/>
</dbReference>
<dbReference type="RefSeq" id="XP_018025067.1">
    <property type="nucleotide sequence ID" value="XM_018169578.1"/>
</dbReference>
<protein>
    <submittedName>
        <fullName evidence="3">Uncharacterized protein LOC108680692</fullName>
    </submittedName>
</protein>
<feature type="compositionally biased region" description="Gly residues" evidence="1">
    <location>
        <begin position="124"/>
        <end position="134"/>
    </location>
</feature>
<feature type="compositionally biased region" description="Basic residues" evidence="1">
    <location>
        <begin position="135"/>
        <end position="149"/>
    </location>
</feature>
<proteinExistence type="predicted"/>
<accession>A0A8B7PHS0</accession>
<name>A0A8B7PHS0_HYAAZ</name>
<evidence type="ECO:0000313" key="3">
    <source>
        <dbReference type="RefSeq" id="XP_018025067.1"/>
    </source>
</evidence>
<feature type="region of interest" description="Disordered" evidence="1">
    <location>
        <begin position="28"/>
        <end position="149"/>
    </location>
</feature>
<dbReference type="KEGG" id="hazt:108680692"/>
<feature type="compositionally biased region" description="Basic and acidic residues" evidence="1">
    <location>
        <begin position="75"/>
        <end position="99"/>
    </location>
</feature>
<dbReference type="GeneID" id="108680692"/>
<reference evidence="3" key="1">
    <citation type="submission" date="2025-08" db="UniProtKB">
        <authorList>
            <consortium name="RefSeq"/>
        </authorList>
    </citation>
    <scope>IDENTIFICATION</scope>
</reference>
<evidence type="ECO:0000313" key="2">
    <source>
        <dbReference type="Proteomes" id="UP000694843"/>
    </source>
</evidence>
<feature type="non-terminal residue" evidence="3">
    <location>
        <position position="1"/>
    </location>
</feature>
<gene>
    <name evidence="3" type="primary">LOC108680692</name>
</gene>
<feature type="compositionally biased region" description="Basic and acidic residues" evidence="1">
    <location>
        <begin position="28"/>
        <end position="67"/>
    </location>
</feature>
<evidence type="ECO:0000256" key="1">
    <source>
        <dbReference type="SAM" id="MobiDB-lite"/>
    </source>
</evidence>
<dbReference type="AlphaFoldDB" id="A0A8B7PHS0"/>
<organism evidence="2 3">
    <name type="scientific">Hyalella azteca</name>
    <name type="common">Amphipod</name>
    <dbReference type="NCBI Taxonomy" id="294128"/>
    <lineage>
        <taxon>Eukaryota</taxon>
        <taxon>Metazoa</taxon>
        <taxon>Ecdysozoa</taxon>
        <taxon>Arthropoda</taxon>
        <taxon>Crustacea</taxon>
        <taxon>Multicrustacea</taxon>
        <taxon>Malacostraca</taxon>
        <taxon>Eumalacostraca</taxon>
        <taxon>Peracarida</taxon>
        <taxon>Amphipoda</taxon>
        <taxon>Senticaudata</taxon>
        <taxon>Talitrida</taxon>
        <taxon>Talitroidea</taxon>
        <taxon>Hyalellidae</taxon>
        <taxon>Hyalella</taxon>
    </lineage>
</organism>
<sequence>GSLAHRLSVPRKFGCVAAGLDAAPTLRRSDSLTKSEKTENNLKEKSEKRNRDFKRSDSFEKKSRDARLQQQQSEYLRHLKSEQLKTDSGHKQRRLSTDVRHRRHNVKELKEKFEPVPARENPCAGGGPGGGGGGKKSKRARGAAVKRRHTVGGTKDLSRVVALHKMLQQLQHPSQLHQLTSLPQLTLQQLLTVGEARERLGTSSPDLLTLLLQGGDERRLKEPWLLQPVLESHV</sequence>